<proteinExistence type="predicted"/>
<feature type="transmembrane region" description="Helical" evidence="1">
    <location>
        <begin position="311"/>
        <end position="337"/>
    </location>
</feature>
<dbReference type="RefSeq" id="XP_062780952.1">
    <property type="nucleotide sequence ID" value="XM_062924901.1"/>
</dbReference>
<dbReference type="Proteomes" id="UP001322277">
    <property type="component" value="Chromosome 5"/>
</dbReference>
<dbReference type="AlphaFoldDB" id="A0AAX4IL39"/>
<dbReference type="Pfam" id="PF20163">
    <property type="entry name" value="DUF6536"/>
    <property type="match status" value="1"/>
</dbReference>
<evidence type="ECO:0000313" key="4">
    <source>
        <dbReference type="Proteomes" id="UP001322277"/>
    </source>
</evidence>
<dbReference type="KEGG" id="cdet:87945245"/>
<sequence length="676" mass="75632">MKMKVFSLDPWRRAACLFSVAAFSTFAANLAFTLWATRWQGETVEDGIGVVFEGGCSDIKRLNTAVHVVINILSTVLLAGSNYCMQCAIAPTRSEIDRAHAGRKWLDIGVPSIRNLDRIKWEKKALWLLLSLSSFPLHLLYNSVIFASTSVNNYSVFLVKERFMLEENRALFQNRTKPLDQMYEGFKNGVLKPIDASECLRTYGTPFQSSRGSLLLVTADPDITRNDTSYTMEYPSDTTPYNFPNEGTVEVYLMEPYRLRPPSTWICAYVQIEGACDDIMPKLLEAPQDWKPYNKTVTQFYSQETEEHCRLLFSATICWVVTGLNLFKGILMLFAAFRGGESPILTIGDAVASFLETPDNFTKAMSLKPKKAFTMNDWSQAPRQLHVQPQRKFTAGSRSRWTTCTLLYLVSVVICLSLLLRGFVIMEGNKSIAQFGLGVMHSKTVLNIGLTGQGSKYLLVNALLANTPQVIMSLLYFNYNALYTSLCMATEWDRFGGEYKGLRVSSTSRGAQRGTYFLQLPYRYSLPLLFFSGALHWLISQSIFLVNLEMYEPSSANILSRVRAADRGPTVSYMGESNLTTCGWSPLGTVCTVVVALVMIAFLLASGWRRFKNGIMPVAGSCSAAISAACHPDTDEAEAWEKPLRWGVVAEPCDEPRHCSFSSLPVETPTKGQWYA</sequence>
<dbReference type="PANTHER" id="PTHR35395:SF1">
    <property type="entry name" value="DUF6536 DOMAIN-CONTAINING PROTEIN"/>
    <property type="match status" value="1"/>
</dbReference>
<dbReference type="InterPro" id="IPR046623">
    <property type="entry name" value="DUF6536"/>
</dbReference>
<protein>
    <recommendedName>
        <fullName evidence="2">DUF6536 domain-containing protein</fullName>
    </recommendedName>
</protein>
<feature type="transmembrane region" description="Helical" evidence="1">
    <location>
        <begin position="406"/>
        <end position="424"/>
    </location>
</feature>
<feature type="domain" description="DUF6536" evidence="2">
    <location>
        <begin position="11"/>
        <end position="164"/>
    </location>
</feature>
<dbReference type="EMBL" id="CP137309">
    <property type="protein sequence ID" value="WQF83728.1"/>
    <property type="molecule type" value="Genomic_DNA"/>
</dbReference>
<feature type="transmembrane region" description="Helical" evidence="1">
    <location>
        <begin position="584"/>
        <end position="605"/>
    </location>
</feature>
<reference evidence="4" key="1">
    <citation type="journal article" date="2023" name="bioRxiv">
        <title>Complete genome of the Medicago anthracnose fungus, Colletotrichum destructivum, reveals a mini-chromosome-like region within a core chromosome.</title>
        <authorList>
            <person name="Lapalu N."/>
            <person name="Simon A."/>
            <person name="Lu A."/>
            <person name="Plaumann P.-L."/>
            <person name="Amselem J."/>
            <person name="Pigne S."/>
            <person name="Auger A."/>
            <person name="Koch C."/>
            <person name="Dallery J.-F."/>
            <person name="O'Connell R.J."/>
        </authorList>
    </citation>
    <scope>NUCLEOTIDE SEQUENCE [LARGE SCALE GENOMIC DNA]</scope>
    <source>
        <strain evidence="4">CBS 520.97</strain>
    </source>
</reference>
<organism evidence="3 4">
    <name type="scientific">Colletotrichum destructivum</name>
    <dbReference type="NCBI Taxonomy" id="34406"/>
    <lineage>
        <taxon>Eukaryota</taxon>
        <taxon>Fungi</taxon>
        <taxon>Dikarya</taxon>
        <taxon>Ascomycota</taxon>
        <taxon>Pezizomycotina</taxon>
        <taxon>Sordariomycetes</taxon>
        <taxon>Hypocreomycetidae</taxon>
        <taxon>Glomerellales</taxon>
        <taxon>Glomerellaceae</taxon>
        <taxon>Colletotrichum</taxon>
        <taxon>Colletotrichum destructivum species complex</taxon>
    </lineage>
</organism>
<accession>A0AAX4IL39</accession>
<keyword evidence="1" id="KW-0472">Membrane</keyword>
<keyword evidence="1" id="KW-1133">Transmembrane helix</keyword>
<dbReference type="PANTHER" id="PTHR35395">
    <property type="entry name" value="DUF6536 DOMAIN-CONTAINING PROTEIN"/>
    <property type="match status" value="1"/>
</dbReference>
<feature type="transmembrane region" description="Helical" evidence="1">
    <location>
        <begin position="526"/>
        <end position="546"/>
    </location>
</feature>
<evidence type="ECO:0000259" key="2">
    <source>
        <dbReference type="Pfam" id="PF20163"/>
    </source>
</evidence>
<keyword evidence="1" id="KW-0812">Transmembrane</keyword>
<gene>
    <name evidence="3" type="ORF">CDEST_08742</name>
</gene>
<keyword evidence="4" id="KW-1185">Reference proteome</keyword>
<evidence type="ECO:0000256" key="1">
    <source>
        <dbReference type="SAM" id="Phobius"/>
    </source>
</evidence>
<dbReference type="GeneID" id="87945245"/>
<name>A0AAX4IL39_9PEZI</name>
<evidence type="ECO:0000313" key="3">
    <source>
        <dbReference type="EMBL" id="WQF83728.1"/>
    </source>
</evidence>